<organism evidence="1 2">
    <name type="scientific">Streptomyces jumonjinensis</name>
    <dbReference type="NCBI Taxonomy" id="1945"/>
    <lineage>
        <taxon>Bacteria</taxon>
        <taxon>Bacillati</taxon>
        <taxon>Actinomycetota</taxon>
        <taxon>Actinomycetes</taxon>
        <taxon>Kitasatosporales</taxon>
        <taxon>Streptomycetaceae</taxon>
        <taxon>Streptomyces</taxon>
    </lineage>
</organism>
<dbReference type="AlphaFoldDB" id="A0A646KBM4"/>
<evidence type="ECO:0000313" key="1">
    <source>
        <dbReference type="EMBL" id="MQS99688.1"/>
    </source>
</evidence>
<dbReference type="OrthoDB" id="4247941at2"/>
<accession>A0A646KBM4</accession>
<reference evidence="1 2" key="1">
    <citation type="submission" date="2019-05" db="EMBL/GenBank/DDBJ databases">
        <title>Comparative genomics and metabolomics analyses of clavulanic acid producing Streptomyces species provides insight into specialized metabolism and evolution of beta-lactam biosynthetic gene clusters.</title>
        <authorList>
            <person name="Moore M.A."/>
            <person name="Cruz-Morales P."/>
            <person name="Barona Gomez F."/>
            <person name="Kapil T."/>
        </authorList>
    </citation>
    <scope>NUCLEOTIDE SEQUENCE [LARGE SCALE GENOMIC DNA]</scope>
    <source>
        <strain evidence="1 2">NRRL 5741</strain>
    </source>
</reference>
<dbReference type="Proteomes" id="UP000419138">
    <property type="component" value="Unassembled WGS sequence"/>
</dbReference>
<sequence>MSAERVATVWTEHSETGHRHEELLADGTLIAWTEPPFGETVHPGDDDPDHNPICACPGTWPAAFCLECAGCAACAQCPCVRPRPLGDDRP</sequence>
<evidence type="ECO:0000313" key="2">
    <source>
        <dbReference type="Proteomes" id="UP000419138"/>
    </source>
</evidence>
<keyword evidence="2" id="KW-1185">Reference proteome</keyword>
<dbReference type="RefSeq" id="WP_153521266.1">
    <property type="nucleotide sequence ID" value="NZ_JBEPDZ010000073.1"/>
</dbReference>
<name>A0A646KBM4_STRJU</name>
<protein>
    <submittedName>
        <fullName evidence="1">Uncharacterized protein</fullName>
    </submittedName>
</protein>
<gene>
    <name evidence="1" type="ORF">FF041_05520</name>
</gene>
<proteinExistence type="predicted"/>
<dbReference type="EMBL" id="VCLA01000040">
    <property type="protein sequence ID" value="MQS99688.1"/>
    <property type="molecule type" value="Genomic_DNA"/>
</dbReference>
<comment type="caution">
    <text evidence="1">The sequence shown here is derived from an EMBL/GenBank/DDBJ whole genome shotgun (WGS) entry which is preliminary data.</text>
</comment>